<name>A0A1W0X1J0_HYPEX</name>
<evidence type="ECO:0000313" key="2">
    <source>
        <dbReference type="Proteomes" id="UP000192578"/>
    </source>
</evidence>
<proteinExistence type="predicted"/>
<dbReference type="EMBL" id="MTYJ01000024">
    <property type="protein sequence ID" value="OQV21323.1"/>
    <property type="molecule type" value="Genomic_DNA"/>
</dbReference>
<reference evidence="2" key="1">
    <citation type="submission" date="2017-01" db="EMBL/GenBank/DDBJ databases">
        <title>Comparative genomics of anhydrobiosis in the tardigrade Hypsibius dujardini.</title>
        <authorList>
            <person name="Yoshida Y."/>
            <person name="Koutsovoulos G."/>
            <person name="Laetsch D."/>
            <person name="Stevens L."/>
            <person name="Kumar S."/>
            <person name="Horikawa D."/>
            <person name="Ishino K."/>
            <person name="Komine S."/>
            <person name="Tomita M."/>
            <person name="Blaxter M."/>
            <person name="Arakawa K."/>
        </authorList>
    </citation>
    <scope>NUCLEOTIDE SEQUENCE [LARGE SCALE GENOMIC DNA]</scope>
    <source>
        <strain evidence="2">Z151</strain>
    </source>
</reference>
<sequence length="69" mass="7892">MVFLVDFLMLRCPIWIGEDNILHLATHFQDFSRLVFLKVPRIIARNGSGLILGVECTFPSKGSRRVFPC</sequence>
<dbReference type="Proteomes" id="UP000192578">
    <property type="component" value="Unassembled WGS sequence"/>
</dbReference>
<protein>
    <submittedName>
        <fullName evidence="1">Uncharacterized protein</fullName>
    </submittedName>
</protein>
<dbReference type="AlphaFoldDB" id="A0A1W0X1J0"/>
<evidence type="ECO:0000313" key="1">
    <source>
        <dbReference type="EMBL" id="OQV21323.1"/>
    </source>
</evidence>
<organism evidence="1 2">
    <name type="scientific">Hypsibius exemplaris</name>
    <name type="common">Freshwater tardigrade</name>
    <dbReference type="NCBI Taxonomy" id="2072580"/>
    <lineage>
        <taxon>Eukaryota</taxon>
        <taxon>Metazoa</taxon>
        <taxon>Ecdysozoa</taxon>
        <taxon>Tardigrada</taxon>
        <taxon>Eutardigrada</taxon>
        <taxon>Parachela</taxon>
        <taxon>Hypsibioidea</taxon>
        <taxon>Hypsibiidae</taxon>
        <taxon>Hypsibius</taxon>
    </lineage>
</organism>
<gene>
    <name evidence="1" type="ORF">BV898_04807</name>
</gene>
<comment type="caution">
    <text evidence="1">The sequence shown here is derived from an EMBL/GenBank/DDBJ whole genome shotgun (WGS) entry which is preliminary data.</text>
</comment>
<keyword evidence="2" id="KW-1185">Reference proteome</keyword>
<accession>A0A1W0X1J0</accession>